<dbReference type="PANTHER" id="PTHR30069">
    <property type="entry name" value="TONB-DEPENDENT OUTER MEMBRANE RECEPTOR"/>
    <property type="match status" value="1"/>
</dbReference>
<dbReference type="Pfam" id="PF07715">
    <property type="entry name" value="Plug"/>
    <property type="match status" value="1"/>
</dbReference>
<evidence type="ECO:0000256" key="2">
    <source>
        <dbReference type="ARBA" id="ARBA00022448"/>
    </source>
</evidence>
<dbReference type="PROSITE" id="PS52016">
    <property type="entry name" value="TONB_DEPENDENT_REC_3"/>
    <property type="match status" value="1"/>
</dbReference>
<evidence type="ECO:0000256" key="9">
    <source>
        <dbReference type="SAM" id="SignalP"/>
    </source>
</evidence>
<dbReference type="EMBL" id="JBHLTQ010000003">
    <property type="protein sequence ID" value="MFC0604163.1"/>
    <property type="molecule type" value="Genomic_DNA"/>
</dbReference>
<evidence type="ECO:0000256" key="7">
    <source>
        <dbReference type="ARBA" id="ARBA00023237"/>
    </source>
</evidence>
<evidence type="ECO:0000256" key="6">
    <source>
        <dbReference type="ARBA" id="ARBA00023136"/>
    </source>
</evidence>
<dbReference type="Pfam" id="PF14905">
    <property type="entry name" value="OMP_b-brl_3"/>
    <property type="match status" value="1"/>
</dbReference>
<evidence type="ECO:0000256" key="1">
    <source>
        <dbReference type="ARBA" id="ARBA00004571"/>
    </source>
</evidence>
<keyword evidence="2 8" id="KW-0813">Transport</keyword>
<evidence type="ECO:0000256" key="3">
    <source>
        <dbReference type="ARBA" id="ARBA00022452"/>
    </source>
</evidence>
<keyword evidence="5 9" id="KW-0732">Signal</keyword>
<keyword evidence="4 8" id="KW-0812">Transmembrane</keyword>
<dbReference type="InterPro" id="IPR036942">
    <property type="entry name" value="Beta-barrel_TonB_sf"/>
</dbReference>
<sequence>MNKTKVFCSILGIGMLCNGFAQSQTDSLKVEQLEEIVITDSKFQLKRENSGKVITKITSKDLEKLQGQSIAEIIGRTAGVEVNGVRSNAGQNLSYFIRGGRNRQVLVLIDGIQVTDASQIANDYDLRLLNADQVESIEILKGASSTLYGTGAATAVINIKLKEASKKAFNLNLRSTLGTNQSANENAYAIEDFRNSVSINGSVGKFNYLASFGQQYTDGLSAVADGAESDAFNSYNGNVKLGYKFSKSFKLNTYASFDRYKADFDDSFGLMDADNLSTSKQYRIGVSPEFKYNNGSVTVNAAYSDVEREIESSFPAIFNAQNIVVDAFNRYNFNDKFYTVVGVNFQDNQMESFSIPFGGTDFSQAINPENAQFTITDPYVNAVYVSDFGLNVNAGARLNNHSEYGSHLVYSVNPSFKKDLNFGYIKGLASYSTAFITPSLYQLFEPTYGNADLQPEENQTIEVGAEVSVKDRATFSLVYFTRNEDNFIDFVDTGGFVFLYENIEESFTASGFEFVGQVNITDKLNFNVNATYTKLDEDLSLRIPEIKVNTRLDYQLCDATLMSLSYQYNDEREDSVYNSTTFMNDIINLESYGLLDFYISHKLSNNKMTLFANVTNIFNEEYQELFGFATRGRGINLGFNLNL</sequence>
<dbReference type="InterPro" id="IPR012910">
    <property type="entry name" value="Plug_dom"/>
</dbReference>
<dbReference type="Proteomes" id="UP001589832">
    <property type="component" value="Unassembled WGS sequence"/>
</dbReference>
<organism evidence="12 13">
    <name type="scientific">Winogradskyella pulchriflava</name>
    <dbReference type="NCBI Taxonomy" id="1110688"/>
    <lineage>
        <taxon>Bacteria</taxon>
        <taxon>Pseudomonadati</taxon>
        <taxon>Bacteroidota</taxon>
        <taxon>Flavobacteriia</taxon>
        <taxon>Flavobacteriales</taxon>
        <taxon>Flavobacteriaceae</taxon>
        <taxon>Winogradskyella</taxon>
    </lineage>
</organism>
<dbReference type="InterPro" id="IPR041700">
    <property type="entry name" value="OMP_b-brl_3"/>
</dbReference>
<feature type="domain" description="Outer membrane protein beta-barrel" evidence="11">
    <location>
        <begin position="447"/>
        <end position="623"/>
    </location>
</feature>
<dbReference type="InterPro" id="IPR037066">
    <property type="entry name" value="Plug_dom_sf"/>
</dbReference>
<evidence type="ECO:0000313" key="13">
    <source>
        <dbReference type="Proteomes" id="UP001589832"/>
    </source>
</evidence>
<evidence type="ECO:0000259" key="10">
    <source>
        <dbReference type="Pfam" id="PF07715"/>
    </source>
</evidence>
<keyword evidence="6 8" id="KW-0472">Membrane</keyword>
<dbReference type="SUPFAM" id="SSF56935">
    <property type="entry name" value="Porins"/>
    <property type="match status" value="1"/>
</dbReference>
<evidence type="ECO:0000259" key="11">
    <source>
        <dbReference type="Pfam" id="PF14905"/>
    </source>
</evidence>
<evidence type="ECO:0000256" key="5">
    <source>
        <dbReference type="ARBA" id="ARBA00022729"/>
    </source>
</evidence>
<feature type="signal peptide" evidence="9">
    <location>
        <begin position="1"/>
        <end position="23"/>
    </location>
</feature>
<keyword evidence="13" id="KW-1185">Reference proteome</keyword>
<comment type="subcellular location">
    <subcellularLocation>
        <location evidence="1 8">Cell outer membrane</location>
        <topology evidence="1 8">Multi-pass membrane protein</topology>
    </subcellularLocation>
</comment>
<dbReference type="PANTHER" id="PTHR30069:SF29">
    <property type="entry name" value="HEMOGLOBIN AND HEMOGLOBIN-HAPTOGLOBIN-BINDING PROTEIN 1-RELATED"/>
    <property type="match status" value="1"/>
</dbReference>
<keyword evidence="12" id="KW-0675">Receptor</keyword>
<keyword evidence="3 8" id="KW-1134">Transmembrane beta strand</keyword>
<dbReference type="RefSeq" id="WP_386061313.1">
    <property type="nucleotide sequence ID" value="NZ_JBHLTQ010000003.1"/>
</dbReference>
<feature type="domain" description="TonB-dependent receptor plug" evidence="10">
    <location>
        <begin position="49"/>
        <end position="155"/>
    </location>
</feature>
<comment type="caution">
    <text evidence="12">The sequence shown here is derived from an EMBL/GenBank/DDBJ whole genome shotgun (WGS) entry which is preliminary data.</text>
</comment>
<proteinExistence type="inferred from homology"/>
<evidence type="ECO:0000313" key="12">
    <source>
        <dbReference type="EMBL" id="MFC0604163.1"/>
    </source>
</evidence>
<gene>
    <name evidence="12" type="ORF">ACFFGA_06335</name>
</gene>
<evidence type="ECO:0000256" key="8">
    <source>
        <dbReference type="PROSITE-ProRule" id="PRU01360"/>
    </source>
</evidence>
<accession>A0ABV6Q7B1</accession>
<name>A0ABV6Q7B1_9FLAO</name>
<reference evidence="12 13" key="1">
    <citation type="submission" date="2024-09" db="EMBL/GenBank/DDBJ databases">
        <authorList>
            <person name="Sun Q."/>
            <person name="Mori K."/>
        </authorList>
    </citation>
    <scope>NUCLEOTIDE SEQUENCE [LARGE SCALE GENOMIC DNA]</scope>
    <source>
        <strain evidence="12 13">NCAIM B.02481</strain>
    </source>
</reference>
<dbReference type="InterPro" id="IPR039426">
    <property type="entry name" value="TonB-dep_rcpt-like"/>
</dbReference>
<evidence type="ECO:0000256" key="4">
    <source>
        <dbReference type="ARBA" id="ARBA00022692"/>
    </source>
</evidence>
<comment type="similarity">
    <text evidence="8">Belongs to the TonB-dependent receptor family.</text>
</comment>
<feature type="chain" id="PRO_5047538451" evidence="9">
    <location>
        <begin position="24"/>
        <end position="643"/>
    </location>
</feature>
<protein>
    <submittedName>
        <fullName evidence="12">TonB-dependent receptor plug domain-containing protein</fullName>
    </submittedName>
</protein>
<dbReference type="Gene3D" id="2.170.130.10">
    <property type="entry name" value="TonB-dependent receptor, plug domain"/>
    <property type="match status" value="1"/>
</dbReference>
<dbReference type="Gene3D" id="2.40.170.20">
    <property type="entry name" value="TonB-dependent receptor, beta-barrel domain"/>
    <property type="match status" value="1"/>
</dbReference>
<keyword evidence="7 8" id="KW-0998">Cell outer membrane</keyword>